<dbReference type="EMBL" id="MBTA01000003">
    <property type="protein sequence ID" value="RKD19064.1"/>
    <property type="molecule type" value="Genomic_DNA"/>
</dbReference>
<feature type="domain" description="Alpha fucosidase A-like C-terminal" evidence="3">
    <location>
        <begin position="715"/>
        <end position="811"/>
    </location>
</feature>
<gene>
    <name evidence="5" type="ORF">BCY91_14425</name>
</gene>
<protein>
    <submittedName>
        <fullName evidence="5">Alpha-L-fucosidase</fullName>
    </submittedName>
</protein>
<dbReference type="Gene3D" id="1.50.10.10">
    <property type="match status" value="1"/>
</dbReference>
<evidence type="ECO:0000259" key="4">
    <source>
        <dbReference type="Pfam" id="PF22124"/>
    </source>
</evidence>
<feature type="domain" description="Glycosyl hydrolase family 95 catalytic" evidence="4">
    <location>
        <begin position="309"/>
        <end position="713"/>
    </location>
</feature>
<accession>A0A419SAI4</accession>
<dbReference type="PIRSF" id="PIRSF007663">
    <property type="entry name" value="UCP007663"/>
    <property type="match status" value="1"/>
</dbReference>
<dbReference type="FunFam" id="1.50.10.10:FF:000028">
    <property type="entry name" value="Alpha-L-fucosidase 2"/>
    <property type="match status" value="1"/>
</dbReference>
<reference evidence="5 6" key="1">
    <citation type="submission" date="2016-07" db="EMBL/GenBank/DDBJ databases">
        <title>Genome of Pelobium manganitolerans.</title>
        <authorList>
            <person name="Wu S."/>
            <person name="Wang G."/>
        </authorList>
    </citation>
    <scope>NUCLEOTIDE SEQUENCE [LARGE SCALE GENOMIC DNA]</scope>
    <source>
        <strain evidence="5 6">YS-25</strain>
    </source>
</reference>
<dbReference type="Pfam" id="PF21307">
    <property type="entry name" value="Glyco_hydro_95_C"/>
    <property type="match status" value="1"/>
</dbReference>
<dbReference type="Pfam" id="PF22124">
    <property type="entry name" value="Glyco_hydro_95_cat"/>
    <property type="match status" value="1"/>
</dbReference>
<dbReference type="PANTHER" id="PTHR31084">
    <property type="entry name" value="ALPHA-L-FUCOSIDASE 2"/>
    <property type="match status" value="1"/>
</dbReference>
<name>A0A419SAI4_9SPHI</name>
<dbReference type="GO" id="GO:0004560">
    <property type="term" value="F:alpha-L-fucosidase activity"/>
    <property type="evidence" value="ECO:0007669"/>
    <property type="project" value="InterPro"/>
</dbReference>
<dbReference type="Proteomes" id="UP000283433">
    <property type="component" value="Unassembled WGS sequence"/>
</dbReference>
<dbReference type="InterPro" id="IPR016518">
    <property type="entry name" value="Alpha-L-fucosidase"/>
</dbReference>
<dbReference type="RefSeq" id="WP_120180712.1">
    <property type="nucleotide sequence ID" value="NZ_MBTA01000003.1"/>
</dbReference>
<dbReference type="AlphaFoldDB" id="A0A419SAI4"/>
<dbReference type="InterPro" id="IPR054363">
    <property type="entry name" value="GH95_cat"/>
</dbReference>
<sequence>MIRQPYQFLKKTISAISLLCLSLNLTAQPKAAFNKNTLWYKQPATNWNEALPIGNGRLGAMIFGRVNHELIQLNEATLWTGGPDNLNPNPESYKYLPLVRSALFNDSIPKAIGLLKKMQGPDTEKYQPLGDLKLNQTLNGKVENYTRSLDISSAIAKTNFSVNGVNYERSLFSSFPNQVMVLKLTASKKKALNFSIGNAHPLQHQSYINKNKELVLSGKAQINSYANASSLFADEENCAGMRFEWRVKVLSNDGILTTDSLMHFKNASEVVLLIGAQTSFNGFNVCPDKDGKNEKLALDNDLAKAAKLSYLQLLTAHLADYKSYFNRADLSLDGDEAHVHLPTDQRLAAYKKNPQDAGLERLYYQYGRYLLISSSRPGSPAANLQGIWNPLLSPPWRSNYTTNINLQMNYWPAEQCNLSELTLPLIKQIENMAIAGTATATNYYHMKGWAAHHNSDIWAQTNPVGEGSGDPKWANWSLGSPWLSQHLFEHFRFTRDTNYLRQTAYPIMKAATDFCMDWLVEHNGELVTAPSTSPENVYLHPKGYKGTVTIASAMDMEIIWDLFENMREAGKVLGIDAEYLRVVAQKQAKLHPLKIGQKGNLMEWYGDWEDEDPHHRHVSHLFGLHPGRQISPFLTPDLAEAAQKTLQVRGDGGTGWSKAWKINFWARLLDGDHAYKMYQELLKNSTLNNLFDTHPPFQIDGNFGATAGITEMLLQSQLGFIQLLPALPNAWTSGEAKGLVARGNFEVDMKWQNHQLQNALIKSRAGGKCVLLSDVKLKIDAVNVVEESFELNGKTYYRATFDTVKGKVYQIGVSF</sequence>
<dbReference type="InterPro" id="IPR012341">
    <property type="entry name" value="6hp_glycosidase-like_sf"/>
</dbReference>
<evidence type="ECO:0000313" key="6">
    <source>
        <dbReference type="Proteomes" id="UP000283433"/>
    </source>
</evidence>
<dbReference type="InterPro" id="IPR008928">
    <property type="entry name" value="6-hairpin_glycosidase_sf"/>
</dbReference>
<feature type="signal peptide" evidence="1">
    <location>
        <begin position="1"/>
        <end position="27"/>
    </location>
</feature>
<dbReference type="OrthoDB" id="9802600at2"/>
<evidence type="ECO:0000259" key="3">
    <source>
        <dbReference type="Pfam" id="PF21307"/>
    </source>
</evidence>
<proteinExistence type="predicted"/>
<keyword evidence="1" id="KW-0732">Signal</keyword>
<organism evidence="5 6">
    <name type="scientific">Pelobium manganitolerans</name>
    <dbReference type="NCBI Taxonomy" id="1842495"/>
    <lineage>
        <taxon>Bacteria</taxon>
        <taxon>Pseudomonadati</taxon>
        <taxon>Bacteroidota</taxon>
        <taxon>Sphingobacteriia</taxon>
        <taxon>Sphingobacteriales</taxon>
        <taxon>Sphingobacteriaceae</taxon>
        <taxon>Pelobium</taxon>
    </lineage>
</organism>
<feature type="chain" id="PRO_5019158223" evidence="1">
    <location>
        <begin position="28"/>
        <end position="815"/>
    </location>
</feature>
<dbReference type="GO" id="GO:0005975">
    <property type="term" value="P:carbohydrate metabolic process"/>
    <property type="evidence" value="ECO:0007669"/>
    <property type="project" value="InterPro"/>
</dbReference>
<dbReference type="SUPFAM" id="SSF48208">
    <property type="entry name" value="Six-hairpin glycosidases"/>
    <property type="match status" value="1"/>
</dbReference>
<comment type="caution">
    <text evidence="5">The sequence shown here is derived from an EMBL/GenBank/DDBJ whole genome shotgun (WGS) entry which is preliminary data.</text>
</comment>
<dbReference type="InterPro" id="IPR049053">
    <property type="entry name" value="AFCA-like_C"/>
</dbReference>
<dbReference type="InterPro" id="IPR027414">
    <property type="entry name" value="GH95_N_dom"/>
</dbReference>
<evidence type="ECO:0000256" key="1">
    <source>
        <dbReference type="SAM" id="SignalP"/>
    </source>
</evidence>
<evidence type="ECO:0000259" key="2">
    <source>
        <dbReference type="Pfam" id="PF14498"/>
    </source>
</evidence>
<keyword evidence="6" id="KW-1185">Reference proteome</keyword>
<feature type="domain" description="Glycosyl hydrolase family 95 N-terminal" evidence="2">
    <location>
        <begin position="38"/>
        <end position="281"/>
    </location>
</feature>
<evidence type="ECO:0000313" key="5">
    <source>
        <dbReference type="EMBL" id="RKD19064.1"/>
    </source>
</evidence>
<dbReference type="Pfam" id="PF14498">
    <property type="entry name" value="Glyco_hyd_65N_2"/>
    <property type="match status" value="1"/>
</dbReference>
<dbReference type="PANTHER" id="PTHR31084:SF0">
    <property type="entry name" value="ALPHA-L-FUCOSIDASE 2"/>
    <property type="match status" value="1"/>
</dbReference>